<dbReference type="Proteomes" id="UP001178461">
    <property type="component" value="Chromosome 2"/>
</dbReference>
<organism evidence="1 2">
    <name type="scientific">Podarcis lilfordi</name>
    <name type="common">Lilford's wall lizard</name>
    <dbReference type="NCBI Taxonomy" id="74358"/>
    <lineage>
        <taxon>Eukaryota</taxon>
        <taxon>Metazoa</taxon>
        <taxon>Chordata</taxon>
        <taxon>Craniata</taxon>
        <taxon>Vertebrata</taxon>
        <taxon>Euteleostomi</taxon>
        <taxon>Lepidosauria</taxon>
        <taxon>Squamata</taxon>
        <taxon>Bifurcata</taxon>
        <taxon>Unidentata</taxon>
        <taxon>Episquamata</taxon>
        <taxon>Laterata</taxon>
        <taxon>Lacertibaenia</taxon>
        <taxon>Lacertidae</taxon>
        <taxon>Podarcis</taxon>
    </lineage>
</organism>
<sequence length="109" mass="12531">MANYSQEHLHSRMLLCDFSPISLWRDNWDFRTRAKALWHPSYLDNGRNQPLDQEGFSKSFCLSTPAKSSDAWRSRALVMAEASPCINRLYINRAKDSQGDSCREPSAYG</sequence>
<evidence type="ECO:0000313" key="2">
    <source>
        <dbReference type="Proteomes" id="UP001178461"/>
    </source>
</evidence>
<accession>A0AA35JU64</accession>
<gene>
    <name evidence="1" type="ORF">PODLI_1B030251</name>
</gene>
<reference evidence="1" key="1">
    <citation type="submission" date="2022-12" db="EMBL/GenBank/DDBJ databases">
        <authorList>
            <person name="Alioto T."/>
            <person name="Alioto T."/>
            <person name="Gomez Garrido J."/>
        </authorList>
    </citation>
    <scope>NUCLEOTIDE SEQUENCE</scope>
</reference>
<dbReference type="EMBL" id="OX395127">
    <property type="protein sequence ID" value="CAI5765164.1"/>
    <property type="molecule type" value="Genomic_DNA"/>
</dbReference>
<protein>
    <submittedName>
        <fullName evidence="1">Uncharacterized protein</fullName>
    </submittedName>
</protein>
<proteinExistence type="predicted"/>
<keyword evidence="2" id="KW-1185">Reference proteome</keyword>
<dbReference type="AlphaFoldDB" id="A0AA35JU64"/>
<evidence type="ECO:0000313" key="1">
    <source>
        <dbReference type="EMBL" id="CAI5765164.1"/>
    </source>
</evidence>
<name>A0AA35JU64_9SAUR</name>